<dbReference type="Pfam" id="PF24857">
    <property type="entry name" value="THR4_C"/>
    <property type="match status" value="1"/>
</dbReference>
<evidence type="ECO:0000256" key="8">
    <source>
        <dbReference type="ARBA" id="ARBA00022898"/>
    </source>
</evidence>
<dbReference type="InterPro" id="IPR036052">
    <property type="entry name" value="TrpB-like_PALP_sf"/>
</dbReference>
<dbReference type="AlphaFoldDB" id="A0A7X0LJD9"/>
<dbReference type="GO" id="GO:0004795">
    <property type="term" value="F:threonine synthase activity"/>
    <property type="evidence" value="ECO:0007669"/>
    <property type="project" value="UniProtKB-UniRule"/>
</dbReference>
<evidence type="ECO:0000256" key="9">
    <source>
        <dbReference type="ARBA" id="ARBA00023239"/>
    </source>
</evidence>
<comment type="catalytic activity">
    <reaction evidence="10">
        <text>O-phospho-L-homoserine + H2O = L-threonine + phosphate</text>
        <dbReference type="Rhea" id="RHEA:10840"/>
        <dbReference type="ChEBI" id="CHEBI:15377"/>
        <dbReference type="ChEBI" id="CHEBI:43474"/>
        <dbReference type="ChEBI" id="CHEBI:57590"/>
        <dbReference type="ChEBI" id="CHEBI:57926"/>
        <dbReference type="EC" id="4.2.3.1"/>
    </reaction>
</comment>
<dbReference type="Gene3D" id="3.90.1380.10">
    <property type="entry name" value="Threonine synthase, N-terminal domain"/>
    <property type="match status" value="1"/>
</dbReference>
<evidence type="ECO:0000259" key="14">
    <source>
        <dbReference type="Pfam" id="PF14821"/>
    </source>
</evidence>
<keyword evidence="7" id="KW-0791">Threonine biosynthesis</keyword>
<reference evidence="15 16" key="1">
    <citation type="submission" date="2020-08" db="EMBL/GenBank/DDBJ databases">
        <title>Genomic Encyclopedia of Type Strains, Phase IV (KMG-IV): sequencing the most valuable type-strain genomes for metagenomic binning, comparative biology and taxonomic classification.</title>
        <authorList>
            <person name="Goeker M."/>
        </authorList>
    </citation>
    <scope>NUCLEOTIDE SEQUENCE [LARGE SCALE GENOMIC DNA]</scope>
    <source>
        <strain evidence="15 16">DSM 103725</strain>
    </source>
</reference>
<accession>A0A7X0LJD9</accession>
<dbReference type="Pfam" id="PF14821">
    <property type="entry name" value="Thr_synth_N"/>
    <property type="match status" value="1"/>
</dbReference>
<dbReference type="InterPro" id="IPR029144">
    <property type="entry name" value="Thr_synth_N"/>
</dbReference>
<evidence type="ECO:0000313" key="16">
    <source>
        <dbReference type="Proteomes" id="UP000541810"/>
    </source>
</evidence>
<dbReference type="InterPro" id="IPR001926">
    <property type="entry name" value="TrpB-like_PALP"/>
</dbReference>
<dbReference type="InterPro" id="IPR004450">
    <property type="entry name" value="Thr_synthase-like"/>
</dbReference>
<dbReference type="GO" id="GO:0030170">
    <property type="term" value="F:pyridoxal phosphate binding"/>
    <property type="evidence" value="ECO:0007669"/>
    <property type="project" value="InterPro"/>
</dbReference>
<dbReference type="Gene3D" id="3.40.50.1100">
    <property type="match status" value="2"/>
</dbReference>
<dbReference type="InterPro" id="IPR051166">
    <property type="entry name" value="Threonine_Synthase"/>
</dbReference>
<keyword evidence="16" id="KW-1185">Reference proteome</keyword>
<dbReference type="Proteomes" id="UP000541810">
    <property type="component" value="Unassembled WGS sequence"/>
</dbReference>
<comment type="caution">
    <text evidence="15">The sequence shown here is derived from an EMBL/GenBank/DDBJ whole genome shotgun (WGS) entry which is preliminary data.</text>
</comment>
<dbReference type="RefSeq" id="WP_184676018.1">
    <property type="nucleotide sequence ID" value="NZ_JACHGY010000001.1"/>
</dbReference>
<keyword evidence="6" id="KW-0028">Amino-acid biosynthesis</keyword>
<dbReference type="Pfam" id="PF00291">
    <property type="entry name" value="PALP"/>
    <property type="match status" value="1"/>
</dbReference>
<sequence length="471" mass="51227">MRYISTRGAAAPLEFEDVLLEGLARDGGLYVPESWPTISPDEIAAMADWPYEKVAQRIMQPFVPAELAEALPGIIEKAYGTFRSDAVTPMISLGGIQDGLHLMELFHGPTLAFKDVAMQVLGGLFEHVLAKRDERVTIIGATSGDTGSAAIEAVRGRERARIFILHPHGRTSDVQRKQMTTVDAPNVFNIALEGTFDDCQNLLKAMFNDETFRDRVSMSGVNSINWARLMPQIVYYFIAALKLHGPDAATKPTSFSVPTGNFGDIYAGYAAAKMGLPVERLVIASNQNDILTRVMNTGEHTLGPVAKTIAPSMDIQISSNFERLMFDMLGRDGGAVAQKMSQLKDDGTFTLPEASLDTVRGLFGAHRADEQETLDAMKRAHDVTGELLDPHTAIGVVAALADMQSHPSESSTPMVVLGTAHPAKFPAAVERATGQTPPLPEFLGDLYEREERYDVLPNDLAAVQAYVAERV</sequence>
<evidence type="ECO:0000256" key="11">
    <source>
        <dbReference type="NCBIfam" id="TIGR00260"/>
    </source>
</evidence>
<dbReference type="SUPFAM" id="SSF53686">
    <property type="entry name" value="Tryptophan synthase beta subunit-like PLP-dependent enzymes"/>
    <property type="match status" value="1"/>
</dbReference>
<dbReference type="CDD" id="cd01560">
    <property type="entry name" value="Thr-synth_2"/>
    <property type="match status" value="1"/>
</dbReference>
<comment type="cofactor">
    <cofactor evidence="1 12">
        <name>pyridoxal 5'-phosphate</name>
        <dbReference type="ChEBI" id="CHEBI:597326"/>
    </cofactor>
</comment>
<dbReference type="PROSITE" id="PS00165">
    <property type="entry name" value="DEHYDRATASE_SER_THR"/>
    <property type="match status" value="1"/>
</dbReference>
<name>A0A7X0LJD9_9BACT</name>
<evidence type="ECO:0000256" key="5">
    <source>
        <dbReference type="ARBA" id="ARBA00018679"/>
    </source>
</evidence>
<evidence type="ECO:0000259" key="13">
    <source>
        <dbReference type="Pfam" id="PF00291"/>
    </source>
</evidence>
<evidence type="ECO:0000256" key="10">
    <source>
        <dbReference type="ARBA" id="ARBA00049144"/>
    </source>
</evidence>
<evidence type="ECO:0000256" key="4">
    <source>
        <dbReference type="ARBA" id="ARBA00013028"/>
    </source>
</evidence>
<feature type="domain" description="Tryptophan synthase beta chain-like PALP" evidence="13">
    <location>
        <begin position="87"/>
        <end position="336"/>
    </location>
</feature>
<evidence type="ECO:0000256" key="3">
    <source>
        <dbReference type="ARBA" id="ARBA00005517"/>
    </source>
</evidence>
<gene>
    <name evidence="15" type="ORF">HNQ40_000475</name>
</gene>
<comment type="pathway">
    <text evidence="2">Amino-acid biosynthesis; L-threonine biosynthesis; L-threonine from L-aspartate: step 5/5.</text>
</comment>
<evidence type="ECO:0000256" key="1">
    <source>
        <dbReference type="ARBA" id="ARBA00001933"/>
    </source>
</evidence>
<comment type="similarity">
    <text evidence="3">Belongs to the threonine synthase family.</text>
</comment>
<protein>
    <recommendedName>
        <fullName evidence="5 11">Threonine synthase</fullName>
        <ecNumber evidence="4 11">4.2.3.1</ecNumber>
    </recommendedName>
</protein>
<feature type="modified residue" description="N6-(pyridoxal phosphate)lysine" evidence="12">
    <location>
        <position position="114"/>
    </location>
</feature>
<dbReference type="NCBIfam" id="TIGR00260">
    <property type="entry name" value="thrC"/>
    <property type="match status" value="1"/>
</dbReference>
<evidence type="ECO:0000256" key="6">
    <source>
        <dbReference type="ARBA" id="ARBA00022605"/>
    </source>
</evidence>
<evidence type="ECO:0000256" key="2">
    <source>
        <dbReference type="ARBA" id="ARBA00004979"/>
    </source>
</evidence>
<evidence type="ECO:0000256" key="12">
    <source>
        <dbReference type="PIRSR" id="PIRSR604450-51"/>
    </source>
</evidence>
<dbReference type="InterPro" id="IPR037158">
    <property type="entry name" value="Thr_synth_N_sf"/>
</dbReference>
<dbReference type="GO" id="GO:0009088">
    <property type="term" value="P:threonine biosynthetic process"/>
    <property type="evidence" value="ECO:0007669"/>
    <property type="project" value="UniProtKB-UniRule"/>
</dbReference>
<dbReference type="PANTHER" id="PTHR42690:SF1">
    <property type="entry name" value="THREONINE SYNTHASE-LIKE 2"/>
    <property type="match status" value="1"/>
</dbReference>
<dbReference type="EC" id="4.2.3.1" evidence="4 11"/>
<dbReference type="EMBL" id="JACHGY010000001">
    <property type="protein sequence ID" value="MBB6428669.1"/>
    <property type="molecule type" value="Genomic_DNA"/>
</dbReference>
<keyword evidence="8 12" id="KW-0663">Pyridoxal phosphate</keyword>
<dbReference type="UniPathway" id="UPA00050">
    <property type="reaction ID" value="UER00065"/>
</dbReference>
<dbReference type="PANTHER" id="PTHR42690">
    <property type="entry name" value="THREONINE SYNTHASE FAMILY MEMBER"/>
    <property type="match status" value="1"/>
</dbReference>
<proteinExistence type="inferred from homology"/>
<dbReference type="InterPro" id="IPR000634">
    <property type="entry name" value="Ser/Thr_deHydtase_PyrdxlP-BS"/>
</dbReference>
<evidence type="ECO:0000313" key="15">
    <source>
        <dbReference type="EMBL" id="MBB6428669.1"/>
    </source>
</evidence>
<organism evidence="15 16">
    <name type="scientific">Algisphaera agarilytica</name>
    <dbReference type="NCBI Taxonomy" id="1385975"/>
    <lineage>
        <taxon>Bacteria</taxon>
        <taxon>Pseudomonadati</taxon>
        <taxon>Planctomycetota</taxon>
        <taxon>Phycisphaerae</taxon>
        <taxon>Phycisphaerales</taxon>
        <taxon>Phycisphaeraceae</taxon>
        <taxon>Algisphaera</taxon>
    </lineage>
</organism>
<evidence type="ECO:0000256" key="7">
    <source>
        <dbReference type="ARBA" id="ARBA00022697"/>
    </source>
</evidence>
<keyword evidence="9 15" id="KW-0456">Lyase</keyword>
<feature type="domain" description="Threonine synthase N-terminal" evidence="14">
    <location>
        <begin position="2"/>
        <end position="79"/>
    </location>
</feature>